<comment type="caution">
    <text evidence="2">The sequence shown here is derived from an EMBL/GenBank/DDBJ whole genome shotgun (WGS) entry which is preliminary data.</text>
</comment>
<keyword evidence="3" id="KW-1185">Reference proteome</keyword>
<evidence type="ECO:0000313" key="3">
    <source>
        <dbReference type="Proteomes" id="UP001155241"/>
    </source>
</evidence>
<dbReference type="InterPro" id="IPR021295">
    <property type="entry name" value="DUF2867"/>
</dbReference>
<name>A0A9X2JGI7_9BACT</name>
<dbReference type="Pfam" id="PF13460">
    <property type="entry name" value="NAD_binding_10"/>
    <property type="match status" value="1"/>
</dbReference>
<dbReference type="EMBL" id="JAMXLR010000039">
    <property type="protein sequence ID" value="MCO6044771.1"/>
    <property type="molecule type" value="Genomic_DNA"/>
</dbReference>
<dbReference type="InterPro" id="IPR051207">
    <property type="entry name" value="ComplexI_NDUFA9_subunit"/>
</dbReference>
<dbReference type="Gene3D" id="3.40.50.720">
    <property type="entry name" value="NAD(P)-binding Rossmann-like Domain"/>
    <property type="match status" value="1"/>
</dbReference>
<dbReference type="GO" id="GO:0044877">
    <property type="term" value="F:protein-containing complex binding"/>
    <property type="evidence" value="ECO:0007669"/>
    <property type="project" value="TreeGrafter"/>
</dbReference>
<gene>
    <name evidence="2" type="ORF">NG895_12715</name>
</gene>
<proteinExistence type="predicted"/>
<feature type="domain" description="NAD(P)-binding" evidence="1">
    <location>
        <begin position="14"/>
        <end position="150"/>
    </location>
</feature>
<dbReference type="Pfam" id="PF11066">
    <property type="entry name" value="DUF2867"/>
    <property type="match status" value="1"/>
</dbReference>
<sequence length="491" mass="54223">MNHNASSRRILLTGATGYVGGRLLPLLLKRGFQVRCLARRPEALRSEVHPDVEVAAGDVLERTALDQPLQGIDTAIYLIHSMGATGDFEAEDRQAAENFAHAATAAGVRRIVYLGGLGEDSPDLSKHLRSRQEVGRILRSSSAEVIELRASIVIGSGSLSYELVRALVERLPIMICPRWVRARAQPIAIEDLLEYLVAAIDVEAGGSRVFEIGGPEQVSYGDIMREYARQRGLRRWMIPVPVLTPYLSSLWLGLVTPIYARVGSKLVSSLRNPTVVADDSAREVFTIEPRGLTAAISRALVNEDRKFALTRWSDALASSGKPQEWGGAVFGSRIVDSRTAQVGAPTSKAFAPIQQIGGSRGWYYGSWLWRLRGFLDLLAGGIGVRRGRRHPVELRVGDTLDFWRVEKFEPGRLLRLRAEMKVPGRAWLEFDVDQGADGRHSVIRQTAVFDPHGFLGLAYWYVLYPLHNLVFAGMLRNIARAAERDAASTAN</sequence>
<accession>A0A9X2JGI7</accession>
<dbReference type="RefSeq" id="WP_252852887.1">
    <property type="nucleotide sequence ID" value="NZ_JAMXLR010000039.1"/>
</dbReference>
<evidence type="ECO:0000259" key="1">
    <source>
        <dbReference type="Pfam" id="PF13460"/>
    </source>
</evidence>
<dbReference type="SUPFAM" id="SSF51735">
    <property type="entry name" value="NAD(P)-binding Rossmann-fold domains"/>
    <property type="match status" value="1"/>
</dbReference>
<dbReference type="InterPro" id="IPR016040">
    <property type="entry name" value="NAD(P)-bd_dom"/>
</dbReference>
<dbReference type="PANTHER" id="PTHR12126">
    <property type="entry name" value="NADH-UBIQUINONE OXIDOREDUCTASE 39 KDA SUBUNIT-RELATED"/>
    <property type="match status" value="1"/>
</dbReference>
<evidence type="ECO:0000313" key="2">
    <source>
        <dbReference type="EMBL" id="MCO6044771.1"/>
    </source>
</evidence>
<organism evidence="2 3">
    <name type="scientific">Aeoliella straminimaris</name>
    <dbReference type="NCBI Taxonomy" id="2954799"/>
    <lineage>
        <taxon>Bacteria</taxon>
        <taxon>Pseudomonadati</taxon>
        <taxon>Planctomycetota</taxon>
        <taxon>Planctomycetia</taxon>
        <taxon>Pirellulales</taxon>
        <taxon>Lacipirellulaceae</taxon>
        <taxon>Aeoliella</taxon>
    </lineage>
</organism>
<reference evidence="2" key="1">
    <citation type="submission" date="2022-06" db="EMBL/GenBank/DDBJ databases">
        <title>Aeoliella straminimaris, a novel planctomycete from sediments.</title>
        <authorList>
            <person name="Vitorino I.R."/>
            <person name="Lage O.M."/>
        </authorList>
    </citation>
    <scope>NUCLEOTIDE SEQUENCE</scope>
    <source>
        <strain evidence="2">ICT_H6.2</strain>
    </source>
</reference>
<dbReference type="InterPro" id="IPR036291">
    <property type="entry name" value="NAD(P)-bd_dom_sf"/>
</dbReference>
<dbReference type="AlphaFoldDB" id="A0A9X2JGI7"/>
<dbReference type="Proteomes" id="UP001155241">
    <property type="component" value="Unassembled WGS sequence"/>
</dbReference>
<dbReference type="PANTHER" id="PTHR12126:SF11">
    <property type="entry name" value="NADH DEHYDROGENASE [UBIQUINONE] 1 ALPHA SUBCOMPLEX SUBUNIT 9, MITOCHONDRIAL"/>
    <property type="match status" value="1"/>
</dbReference>
<dbReference type="SUPFAM" id="SSF55961">
    <property type="entry name" value="Bet v1-like"/>
    <property type="match status" value="1"/>
</dbReference>
<dbReference type="CDD" id="cd05245">
    <property type="entry name" value="SDR_a2"/>
    <property type="match status" value="1"/>
</dbReference>
<protein>
    <submittedName>
        <fullName evidence="2">SDR family oxidoreductase</fullName>
    </submittedName>
</protein>